<evidence type="ECO:0000313" key="1">
    <source>
        <dbReference type="EMBL" id="KPJ69817.1"/>
    </source>
</evidence>
<comment type="caution">
    <text evidence="1">The sequence shown here is derived from an EMBL/GenBank/DDBJ whole genome shotgun (WGS) entry which is preliminary data.</text>
</comment>
<accession>A0A0S7Y6F3</accession>
<dbReference type="Gene3D" id="3.40.50.12780">
    <property type="entry name" value="N-terminal domain of ligase-like"/>
    <property type="match status" value="1"/>
</dbReference>
<organism evidence="1 2">
    <name type="scientific">candidate division WOR-1 bacterium DG_54_3</name>
    <dbReference type="NCBI Taxonomy" id="1703775"/>
    <lineage>
        <taxon>Bacteria</taxon>
        <taxon>Bacillati</taxon>
        <taxon>Saganbacteria</taxon>
    </lineage>
</organism>
<name>A0A0S7Y6F3_UNCSA</name>
<protein>
    <recommendedName>
        <fullName evidence="3">AMP-dependent synthetase/ligase domain-containing protein</fullName>
    </recommendedName>
</protein>
<gene>
    <name evidence="1" type="ORF">AMJ44_02255</name>
</gene>
<dbReference type="AlphaFoldDB" id="A0A0S7Y6F3"/>
<dbReference type="InterPro" id="IPR042099">
    <property type="entry name" value="ANL_N_sf"/>
</dbReference>
<dbReference type="PANTHER" id="PTHR36932:SF1">
    <property type="entry name" value="CAPSULAR POLYSACCHARIDE BIOSYNTHESIS PROTEIN"/>
    <property type="match status" value="1"/>
</dbReference>
<dbReference type="SUPFAM" id="SSF56801">
    <property type="entry name" value="Acetyl-CoA synthetase-like"/>
    <property type="match status" value="1"/>
</dbReference>
<dbReference type="InterPro" id="IPR053158">
    <property type="entry name" value="CapK_Type1_Caps_Biosynth"/>
</dbReference>
<sequence length="417" mass="48276">MNFLKMYRTYRLMMRAQWLDRLKIQEIQERKLRHVIRHAYKNVPFYKRLFDDAGISPADINTLDDLEKIPVTTKSILQEYGPEFLINRTMVPTKLKTEHSSGSTGRPFTVFFHSDYVYVRNALFLRGLRAAGYSIGRKLLLVTDSDNASKHWLRWRYASIQDPPELLLEQVNRYRPDFLYGCTTSLRQLAEYMRSTNLLGFQPEKIITTAEMIDAPTRRFLEGTFKAEIYDFYGLTEMGLVGWECHEHNGYHLAEDTTIIEYLPIENGDGVSKIVMTNLELMSMPFIRFDTGDIGIPGKRESCPCGRGFSMLERVEGRRLDCIQLKDGRRVSPYKLTCQLEKLQGIARYQVIQEDYGTFTVKVETGKRRVTVRDDEIHKVMHSVLGNEIKVVVQKAVNIEPTSGGKFRVIKSQVQEA</sequence>
<evidence type="ECO:0008006" key="3">
    <source>
        <dbReference type="Google" id="ProtNLM"/>
    </source>
</evidence>
<proteinExistence type="predicted"/>
<dbReference type="EMBL" id="LIZX01000013">
    <property type="protein sequence ID" value="KPJ69817.1"/>
    <property type="molecule type" value="Genomic_DNA"/>
</dbReference>
<dbReference type="PANTHER" id="PTHR36932">
    <property type="entry name" value="CAPSULAR POLYSACCHARIDE BIOSYNTHESIS PROTEIN"/>
    <property type="match status" value="1"/>
</dbReference>
<reference evidence="1 2" key="1">
    <citation type="journal article" date="2015" name="Microbiome">
        <title>Genomic resolution of linkages in carbon, nitrogen, and sulfur cycling among widespread estuary sediment bacteria.</title>
        <authorList>
            <person name="Baker B.J."/>
            <person name="Lazar C.S."/>
            <person name="Teske A.P."/>
            <person name="Dick G.J."/>
        </authorList>
    </citation>
    <scope>NUCLEOTIDE SEQUENCE [LARGE SCALE GENOMIC DNA]</scope>
    <source>
        <strain evidence="1">DG_54_3</strain>
    </source>
</reference>
<evidence type="ECO:0000313" key="2">
    <source>
        <dbReference type="Proteomes" id="UP000051861"/>
    </source>
</evidence>
<dbReference type="Proteomes" id="UP000051861">
    <property type="component" value="Unassembled WGS sequence"/>
</dbReference>